<feature type="transmembrane region" description="Helical" evidence="2">
    <location>
        <begin position="103"/>
        <end position="124"/>
    </location>
</feature>
<dbReference type="Pfam" id="PF24841">
    <property type="entry name" value="DUF7719"/>
    <property type="match status" value="1"/>
</dbReference>
<feature type="transmembrane region" description="Helical" evidence="2">
    <location>
        <begin position="168"/>
        <end position="188"/>
    </location>
</feature>
<keyword evidence="2" id="KW-0472">Membrane</keyword>
<keyword evidence="2" id="KW-0812">Transmembrane</keyword>
<feature type="transmembrane region" description="Helical" evidence="2">
    <location>
        <begin position="200"/>
        <end position="226"/>
    </location>
</feature>
<evidence type="ECO:0000256" key="1">
    <source>
        <dbReference type="SAM" id="MobiDB-lite"/>
    </source>
</evidence>
<feature type="region of interest" description="Disordered" evidence="1">
    <location>
        <begin position="1"/>
        <end position="23"/>
    </location>
</feature>
<reference evidence="5" key="1">
    <citation type="journal article" date="2018" name="Nat. Microbiol.">
        <title>Leveraging single-cell genomics to expand the fungal tree of life.</title>
        <authorList>
            <person name="Ahrendt S.R."/>
            <person name="Quandt C.A."/>
            <person name="Ciobanu D."/>
            <person name="Clum A."/>
            <person name="Salamov A."/>
            <person name="Andreopoulos B."/>
            <person name="Cheng J.F."/>
            <person name="Woyke T."/>
            <person name="Pelin A."/>
            <person name="Henrissat B."/>
            <person name="Reynolds N.K."/>
            <person name="Benny G.L."/>
            <person name="Smith M.E."/>
            <person name="James T.Y."/>
            <person name="Grigoriev I.V."/>
        </authorList>
    </citation>
    <scope>NUCLEOTIDE SEQUENCE [LARGE SCALE GENOMIC DNA]</scope>
    <source>
        <strain evidence="5">RSA 468</strain>
    </source>
</reference>
<protein>
    <recommendedName>
        <fullName evidence="3">DUF7719 domain-containing protein</fullName>
    </recommendedName>
</protein>
<dbReference type="OrthoDB" id="5597489at2759"/>
<organism evidence="4 5">
    <name type="scientific">Dimargaris cristalligena</name>
    <dbReference type="NCBI Taxonomy" id="215637"/>
    <lineage>
        <taxon>Eukaryota</taxon>
        <taxon>Fungi</taxon>
        <taxon>Fungi incertae sedis</taxon>
        <taxon>Zoopagomycota</taxon>
        <taxon>Kickxellomycotina</taxon>
        <taxon>Dimargaritomycetes</taxon>
        <taxon>Dimargaritales</taxon>
        <taxon>Dimargaritaceae</taxon>
        <taxon>Dimargaris</taxon>
    </lineage>
</organism>
<feature type="transmembrane region" description="Helical" evidence="2">
    <location>
        <begin position="136"/>
        <end position="156"/>
    </location>
</feature>
<dbReference type="InterPro" id="IPR056136">
    <property type="entry name" value="DUF7719"/>
</dbReference>
<proteinExistence type="predicted"/>
<evidence type="ECO:0000313" key="4">
    <source>
        <dbReference type="EMBL" id="RKP35196.1"/>
    </source>
</evidence>
<dbReference type="PANTHER" id="PTHR37846">
    <property type="entry name" value="YALI0B21296P"/>
    <property type="match status" value="1"/>
</dbReference>
<dbReference type="EMBL" id="ML002934">
    <property type="protein sequence ID" value="RKP35196.1"/>
    <property type="molecule type" value="Genomic_DNA"/>
</dbReference>
<evidence type="ECO:0000256" key="2">
    <source>
        <dbReference type="SAM" id="Phobius"/>
    </source>
</evidence>
<gene>
    <name evidence="4" type="ORF">BJ085DRAFT_34475</name>
</gene>
<dbReference type="STRING" id="215637.A0A4P9ZP22"/>
<keyword evidence="2" id="KW-1133">Transmembrane helix</keyword>
<evidence type="ECO:0000259" key="3">
    <source>
        <dbReference type="Pfam" id="PF24841"/>
    </source>
</evidence>
<name>A0A4P9ZP22_9FUNG</name>
<dbReference type="PANTHER" id="PTHR37846:SF1">
    <property type="entry name" value="DEACETYLASE-LIKE PROTEIN"/>
    <property type="match status" value="1"/>
</dbReference>
<accession>A0A4P9ZP22</accession>
<dbReference type="AlphaFoldDB" id="A0A4P9ZP22"/>
<feature type="domain" description="DUF7719" evidence="3">
    <location>
        <begin position="165"/>
        <end position="226"/>
    </location>
</feature>
<sequence length="235" mass="26195">MPTPRKRQSRSTSADVAADGKFEELDDISQQEKLRIIENSGILGKIPTATTPNPKAARFINAEDLAEEVRTPDDHDGDSDEEEGEGGEGDVDFDAIGNEMPGVVALLYSFPAIMVFMTFEVLVQQQFGSDWTLAELGLKVLKAYPVLLAYIYATYLHRHQVWMKAFQWFVSTAAGCYFIHLNLHSPAIGIMQQCPGLMTIWVYGVFMADNVAMVANLLIVGAAYHWDLWAKYIGR</sequence>
<dbReference type="Proteomes" id="UP000268162">
    <property type="component" value="Unassembled WGS sequence"/>
</dbReference>
<evidence type="ECO:0000313" key="5">
    <source>
        <dbReference type="Proteomes" id="UP000268162"/>
    </source>
</evidence>
<keyword evidence="5" id="KW-1185">Reference proteome</keyword>
<feature type="compositionally biased region" description="Acidic residues" evidence="1">
    <location>
        <begin position="75"/>
        <end position="92"/>
    </location>
</feature>
<feature type="region of interest" description="Disordered" evidence="1">
    <location>
        <begin position="64"/>
        <end position="92"/>
    </location>
</feature>